<dbReference type="Proteomes" id="UP001595988">
    <property type="component" value="Unassembled WGS sequence"/>
</dbReference>
<accession>A0ABV9JSK4</accession>
<evidence type="ECO:0000313" key="3">
    <source>
        <dbReference type="Proteomes" id="UP001595988"/>
    </source>
</evidence>
<reference evidence="3" key="1">
    <citation type="journal article" date="2019" name="Int. J. Syst. Evol. Microbiol.">
        <title>The Global Catalogue of Microorganisms (GCM) 10K type strain sequencing project: providing services to taxonomists for standard genome sequencing and annotation.</title>
        <authorList>
            <consortium name="The Broad Institute Genomics Platform"/>
            <consortium name="The Broad Institute Genome Sequencing Center for Infectious Disease"/>
            <person name="Wu L."/>
            <person name="Ma J."/>
        </authorList>
    </citation>
    <scope>NUCLEOTIDE SEQUENCE [LARGE SCALE GENOMIC DNA]</scope>
    <source>
        <strain evidence="3">CCUG 37257</strain>
    </source>
</reference>
<protein>
    <submittedName>
        <fullName evidence="2">Transaldolase family protein</fullName>
        <ecNumber evidence="2">2.2.1.2</ecNumber>
    </submittedName>
</protein>
<evidence type="ECO:0000256" key="1">
    <source>
        <dbReference type="ARBA" id="ARBA00023270"/>
    </source>
</evidence>
<dbReference type="EMBL" id="JBHSFT010000001">
    <property type="protein sequence ID" value="MFC4660692.1"/>
    <property type="molecule type" value="Genomic_DNA"/>
</dbReference>
<dbReference type="PANTHER" id="PTHR10683">
    <property type="entry name" value="TRANSALDOLASE"/>
    <property type="match status" value="1"/>
</dbReference>
<keyword evidence="1" id="KW-0704">Schiff base</keyword>
<dbReference type="InterPro" id="IPR001585">
    <property type="entry name" value="TAL/FSA"/>
</dbReference>
<organism evidence="2 3">
    <name type="scientific">Oceanobacillus aidingensis</name>
    <dbReference type="NCBI Taxonomy" id="645964"/>
    <lineage>
        <taxon>Bacteria</taxon>
        <taxon>Bacillati</taxon>
        <taxon>Bacillota</taxon>
        <taxon>Bacilli</taxon>
        <taxon>Bacillales</taxon>
        <taxon>Bacillaceae</taxon>
        <taxon>Oceanobacillus</taxon>
    </lineage>
</organism>
<dbReference type="Gene3D" id="3.20.20.70">
    <property type="entry name" value="Aldolase class I"/>
    <property type="match status" value="1"/>
</dbReference>
<dbReference type="Pfam" id="PF00923">
    <property type="entry name" value="TAL_FSA"/>
    <property type="match status" value="1"/>
</dbReference>
<keyword evidence="3" id="KW-1185">Reference proteome</keyword>
<comment type="caution">
    <text evidence="2">The sequence shown here is derived from an EMBL/GenBank/DDBJ whole genome shotgun (WGS) entry which is preliminary data.</text>
</comment>
<proteinExistence type="predicted"/>
<dbReference type="InterPro" id="IPR018225">
    <property type="entry name" value="Transaldolase_AS"/>
</dbReference>
<sequence length="223" mass="24989">MLYLDTANLEHIKKASETNIIQGITTNPTILLKENIQREAMIQEILKITQGTIFVQTAGETVQEILADAETILSVFQDSRIALKIPAHFEGVKAIKKIKMEKEEVVILATAIYSTEQNVLAALAGADYVAPYINRMQNNRIDAYKVIRETRKIYDDQQFLTKILAASFKNTGQIMETLCAGSHTVTVPFDLFKNMADKELSLGAIRQFNEDAFVLGQNGEEYV</sequence>
<dbReference type="InterPro" id="IPR013785">
    <property type="entry name" value="Aldolase_TIM"/>
</dbReference>
<dbReference type="EC" id="2.2.1.2" evidence="2"/>
<keyword evidence="2" id="KW-0808">Transferase</keyword>
<dbReference type="GO" id="GO:0004801">
    <property type="term" value="F:transaldolase activity"/>
    <property type="evidence" value="ECO:0007669"/>
    <property type="project" value="UniProtKB-EC"/>
</dbReference>
<name>A0ABV9JSK4_9BACI</name>
<dbReference type="PANTHER" id="PTHR10683:SF28">
    <property type="entry name" value="TRANSALDOLASE C"/>
    <property type="match status" value="1"/>
</dbReference>
<gene>
    <name evidence="2" type="ORF">ACFO3P_00400</name>
</gene>
<dbReference type="SUPFAM" id="SSF51569">
    <property type="entry name" value="Aldolase"/>
    <property type="match status" value="1"/>
</dbReference>
<dbReference type="RefSeq" id="WP_379542015.1">
    <property type="nucleotide sequence ID" value="NZ_JBHSFT010000001.1"/>
</dbReference>
<evidence type="ECO:0000313" key="2">
    <source>
        <dbReference type="EMBL" id="MFC4660692.1"/>
    </source>
</evidence>
<dbReference type="PROSITE" id="PS01054">
    <property type="entry name" value="TRANSALDOLASE_1"/>
    <property type="match status" value="1"/>
</dbReference>